<evidence type="ECO:0000313" key="1">
    <source>
        <dbReference type="EMBL" id="SDJ27462.1"/>
    </source>
</evidence>
<protein>
    <submittedName>
        <fullName evidence="1">Uncharacterized protein</fullName>
    </submittedName>
</protein>
<name>A0A7Z7FMN7_9BURK</name>
<evidence type="ECO:0000313" key="2">
    <source>
        <dbReference type="Proteomes" id="UP000198900"/>
    </source>
</evidence>
<keyword evidence="2" id="KW-1185">Reference proteome</keyword>
<comment type="caution">
    <text evidence="1">The sequence shown here is derived from an EMBL/GenBank/DDBJ whole genome shotgun (WGS) entry which is preliminary data.</text>
</comment>
<accession>A0A7Z7FMN7</accession>
<dbReference type="RefSeq" id="WP_091789619.1">
    <property type="nucleotide sequence ID" value="NZ_FNDI01000040.1"/>
</dbReference>
<reference evidence="1" key="1">
    <citation type="submission" date="2016-10" db="EMBL/GenBank/DDBJ databases">
        <authorList>
            <person name="Varghese N."/>
            <person name="Submissions S."/>
        </authorList>
    </citation>
    <scope>NUCLEOTIDE SEQUENCE [LARGE SCALE GENOMIC DNA]</scope>
    <source>
        <strain evidence="1">YR281</strain>
    </source>
</reference>
<gene>
    <name evidence="1" type="ORF">SAMN04487926_14057</name>
</gene>
<proteinExistence type="predicted"/>
<sequence length="197" mass="22078">MNKQDIKLAASVNAHADTVNTLHSYLIDCHFDETHLTPMHLALALEYAYQPHPRFWRDLSVSVLEEAMSSHMPNWRAAPAMKQGGAHRLFQEVETVRRINAFDEANAEMLSTLPAAERLTTSSAAFAWISAELERKELTAELEFARPDGDRCGEKALDALYCLEETKRGVVVERTGTIVAKAYRDAVMKRHAALAKV</sequence>
<dbReference type="Proteomes" id="UP000198900">
    <property type="component" value="Unassembled WGS sequence"/>
</dbReference>
<dbReference type="AlphaFoldDB" id="A0A7Z7FMN7"/>
<dbReference type="EMBL" id="FNDI01000040">
    <property type="protein sequence ID" value="SDJ27462.1"/>
    <property type="molecule type" value="Genomic_DNA"/>
</dbReference>
<organism evidence="1 2">
    <name type="scientific">Paraburkholderia steynii</name>
    <dbReference type="NCBI Taxonomy" id="1245441"/>
    <lineage>
        <taxon>Bacteria</taxon>
        <taxon>Pseudomonadati</taxon>
        <taxon>Pseudomonadota</taxon>
        <taxon>Betaproteobacteria</taxon>
        <taxon>Burkholderiales</taxon>
        <taxon>Burkholderiaceae</taxon>
        <taxon>Paraburkholderia</taxon>
    </lineage>
</organism>